<protein>
    <submittedName>
        <fullName evidence="1">Uncharacterized protein</fullName>
    </submittedName>
</protein>
<sequence length="148" mass="17746">MKQIIPKQNKSFYNSSIEQLQNETNDWLSEIEFIKIEQEFLNELLTDYIIGLCETDNFNKAKLFLNGIAHESKLGSELKKSIKDHRMNLALLLENIYLKKENDFRKTHELLLNEVKNYIQNFKYIKQQVFELVLFIMKLDKKQKLLMK</sequence>
<reference evidence="1 2" key="1">
    <citation type="submission" date="2018-08" db="EMBL/GenBank/DDBJ databases">
        <title>Genomic Encyclopedia of Type Strains, Phase III (KMG-III): the genomes of soil and plant-associated and newly described type strains.</title>
        <authorList>
            <person name="Whitman W."/>
        </authorList>
    </citation>
    <scope>NUCLEOTIDE SEQUENCE [LARGE SCALE GENOMIC DNA]</scope>
    <source>
        <strain evidence="1 2">325-5</strain>
    </source>
</reference>
<evidence type="ECO:0000313" key="2">
    <source>
        <dbReference type="Proteomes" id="UP000256429"/>
    </source>
</evidence>
<keyword evidence="2" id="KW-1185">Reference proteome</keyword>
<proteinExistence type="predicted"/>
<comment type="caution">
    <text evidence="1">The sequence shown here is derived from an EMBL/GenBank/DDBJ whole genome shotgun (WGS) entry which is preliminary data.</text>
</comment>
<organism evidence="1 2">
    <name type="scientific">Lutibacter oceani</name>
    <dbReference type="NCBI Taxonomy" id="1853311"/>
    <lineage>
        <taxon>Bacteria</taxon>
        <taxon>Pseudomonadati</taxon>
        <taxon>Bacteroidota</taxon>
        <taxon>Flavobacteriia</taxon>
        <taxon>Flavobacteriales</taxon>
        <taxon>Flavobacteriaceae</taxon>
        <taxon>Lutibacter</taxon>
    </lineage>
</organism>
<dbReference type="OrthoDB" id="1441145at2"/>
<evidence type="ECO:0000313" key="1">
    <source>
        <dbReference type="EMBL" id="REE81760.1"/>
    </source>
</evidence>
<dbReference type="EMBL" id="QTTQ01000010">
    <property type="protein sequence ID" value="REE81760.1"/>
    <property type="molecule type" value="Genomic_DNA"/>
</dbReference>
<gene>
    <name evidence="1" type="ORF">BX611_1296</name>
</gene>
<name>A0A3D9RPB6_9FLAO</name>
<dbReference type="Proteomes" id="UP000256429">
    <property type="component" value="Unassembled WGS sequence"/>
</dbReference>
<dbReference type="AlphaFoldDB" id="A0A3D9RPB6"/>
<accession>A0A3D9RPB6</accession>
<dbReference type="RefSeq" id="WP_115879323.1">
    <property type="nucleotide sequence ID" value="NZ_QTTQ01000010.1"/>
</dbReference>